<keyword evidence="2" id="KW-0472">Membrane</keyword>
<dbReference type="Proteomes" id="UP001602058">
    <property type="component" value="Unassembled WGS sequence"/>
</dbReference>
<keyword evidence="2" id="KW-1133">Transmembrane helix</keyword>
<dbReference type="EMBL" id="JBIAWJ010000009">
    <property type="protein sequence ID" value="MFF4523572.1"/>
    <property type="molecule type" value="Genomic_DNA"/>
</dbReference>
<organism evidence="3 4">
    <name type="scientific">Streptomyces bluensis</name>
    <dbReference type="NCBI Taxonomy" id="33897"/>
    <lineage>
        <taxon>Bacteria</taxon>
        <taxon>Bacillati</taxon>
        <taxon>Actinomycetota</taxon>
        <taxon>Actinomycetes</taxon>
        <taxon>Kitasatosporales</taxon>
        <taxon>Streptomycetaceae</taxon>
        <taxon>Streptomyces</taxon>
    </lineage>
</organism>
<accession>A0ABW6UJG7</accession>
<feature type="compositionally biased region" description="Basic and acidic residues" evidence="1">
    <location>
        <begin position="17"/>
        <end position="37"/>
    </location>
</feature>
<proteinExistence type="predicted"/>
<evidence type="ECO:0000313" key="3">
    <source>
        <dbReference type="EMBL" id="MFF4523572.1"/>
    </source>
</evidence>
<feature type="transmembrane region" description="Helical" evidence="2">
    <location>
        <begin position="138"/>
        <end position="158"/>
    </location>
</feature>
<reference evidence="3 4" key="1">
    <citation type="submission" date="2024-10" db="EMBL/GenBank/DDBJ databases">
        <title>The Natural Products Discovery Center: Release of the First 8490 Sequenced Strains for Exploring Actinobacteria Biosynthetic Diversity.</title>
        <authorList>
            <person name="Kalkreuter E."/>
            <person name="Kautsar S.A."/>
            <person name="Yang D."/>
            <person name="Bader C.D."/>
            <person name="Teijaro C.N."/>
            <person name="Fluegel L."/>
            <person name="Davis C.M."/>
            <person name="Simpson J.R."/>
            <person name="Lauterbach L."/>
            <person name="Steele A.D."/>
            <person name="Gui C."/>
            <person name="Meng S."/>
            <person name="Li G."/>
            <person name="Viehrig K."/>
            <person name="Ye F."/>
            <person name="Su P."/>
            <person name="Kiefer A.F."/>
            <person name="Nichols A."/>
            <person name="Cepeda A.J."/>
            <person name="Yan W."/>
            <person name="Fan B."/>
            <person name="Jiang Y."/>
            <person name="Adhikari A."/>
            <person name="Zheng C.-J."/>
            <person name="Schuster L."/>
            <person name="Cowan T.M."/>
            <person name="Smanski M.J."/>
            <person name="Chevrette M.G."/>
            <person name="De Carvalho L.P.S."/>
            <person name="Shen B."/>
        </authorList>
    </citation>
    <scope>NUCLEOTIDE SEQUENCE [LARGE SCALE GENOMIC DNA]</scope>
    <source>
        <strain evidence="3 4">NPDC001390</strain>
    </source>
</reference>
<feature type="region of interest" description="Disordered" evidence="1">
    <location>
        <begin position="1"/>
        <end position="75"/>
    </location>
</feature>
<evidence type="ECO:0000256" key="1">
    <source>
        <dbReference type="SAM" id="MobiDB-lite"/>
    </source>
</evidence>
<dbReference type="RefSeq" id="WP_387887995.1">
    <property type="nucleotide sequence ID" value="NZ_JBIAWJ010000009.1"/>
</dbReference>
<sequence>MGSKTVDEAGVETGAEAQRDKETVDVTKEAPEAKENTSAESAVDEADASDDVAEEQADEQADEQDEAADGKGASGASAGVGQGAAAIVSAGLGLVSLTGSWIGTIAQARESLYGQLEAAQGVSVATQIKQVYADSWNANALVAGVFGLIALLVGVAVLVRPAFGDPDRAPQTPWIKSVAWAGVSLGFLGLVLAAVKYSDILLSTPTVG</sequence>
<protein>
    <recommendedName>
        <fullName evidence="5">Integral membrane protein</fullName>
    </recommendedName>
</protein>
<keyword evidence="2" id="KW-0812">Transmembrane</keyword>
<feature type="compositionally biased region" description="Acidic residues" evidence="1">
    <location>
        <begin position="42"/>
        <end position="67"/>
    </location>
</feature>
<keyword evidence="4" id="KW-1185">Reference proteome</keyword>
<evidence type="ECO:0000313" key="4">
    <source>
        <dbReference type="Proteomes" id="UP001602058"/>
    </source>
</evidence>
<evidence type="ECO:0000256" key="2">
    <source>
        <dbReference type="SAM" id="Phobius"/>
    </source>
</evidence>
<evidence type="ECO:0008006" key="5">
    <source>
        <dbReference type="Google" id="ProtNLM"/>
    </source>
</evidence>
<name>A0ABW6UJG7_9ACTN</name>
<feature type="transmembrane region" description="Helical" evidence="2">
    <location>
        <begin position="178"/>
        <end position="195"/>
    </location>
</feature>
<comment type="caution">
    <text evidence="3">The sequence shown here is derived from an EMBL/GenBank/DDBJ whole genome shotgun (WGS) entry which is preliminary data.</text>
</comment>
<gene>
    <name evidence="3" type="ORF">ACFY1D_19460</name>
</gene>